<organism evidence="1 2">
    <name type="scientific">Micromonospora sediminicola</name>
    <dbReference type="NCBI Taxonomy" id="946078"/>
    <lineage>
        <taxon>Bacteria</taxon>
        <taxon>Bacillati</taxon>
        <taxon>Actinomycetota</taxon>
        <taxon>Actinomycetes</taxon>
        <taxon>Micromonosporales</taxon>
        <taxon>Micromonosporaceae</taxon>
        <taxon>Micromonospora</taxon>
    </lineage>
</organism>
<evidence type="ECO:0000313" key="2">
    <source>
        <dbReference type="Proteomes" id="UP000199558"/>
    </source>
</evidence>
<reference evidence="2" key="1">
    <citation type="submission" date="2016-06" db="EMBL/GenBank/DDBJ databases">
        <authorList>
            <person name="Varghese N."/>
            <person name="Submissions Spin"/>
        </authorList>
    </citation>
    <scope>NUCLEOTIDE SEQUENCE [LARGE SCALE GENOMIC DNA]</scope>
    <source>
        <strain evidence="2">DSM 45794</strain>
    </source>
</reference>
<proteinExistence type="predicted"/>
<dbReference type="AlphaFoldDB" id="A0A1A9BFJ4"/>
<dbReference type="RefSeq" id="WP_218060637.1">
    <property type="nucleotide sequence ID" value="NZ_FLRH01000004.1"/>
</dbReference>
<gene>
    <name evidence="1" type="ORF">GA0070622_4933</name>
</gene>
<evidence type="ECO:0000313" key="1">
    <source>
        <dbReference type="EMBL" id="SBT67851.1"/>
    </source>
</evidence>
<name>A0A1A9BFJ4_9ACTN</name>
<dbReference type="Proteomes" id="UP000199558">
    <property type="component" value="Unassembled WGS sequence"/>
</dbReference>
<sequence>MSWDGFVKHVVGLDKPAADYPAPVEADTQGRAITDPAMMIPVSSSEADNTRTLRLIGYWCAPGEEHWPDPALFVDHEADAVVQRRVSDYLRGGTWFVATAGHSLCRLCGTRNGSTELTDGRYFVWPEGLAHYIDAHGVRLPDEITELMDQPPAPVDVEAFERDVLETEEILIDTAWWRSVRGSQS</sequence>
<dbReference type="EMBL" id="FLRH01000004">
    <property type="protein sequence ID" value="SBT67851.1"/>
    <property type="molecule type" value="Genomic_DNA"/>
</dbReference>
<keyword evidence="2" id="KW-1185">Reference proteome</keyword>
<protein>
    <submittedName>
        <fullName evidence="1">Uncharacterized protein</fullName>
    </submittedName>
</protein>
<accession>A0A1A9BFJ4</accession>